<dbReference type="SUPFAM" id="SSF56801">
    <property type="entry name" value="Acetyl-CoA synthetase-like"/>
    <property type="match status" value="1"/>
</dbReference>
<organism evidence="1 2">
    <name type="scientific">Bogoriella caseilytica</name>
    <dbReference type="NCBI Taxonomy" id="56055"/>
    <lineage>
        <taxon>Bacteria</taxon>
        <taxon>Bacillati</taxon>
        <taxon>Actinomycetota</taxon>
        <taxon>Actinomycetes</taxon>
        <taxon>Micrococcales</taxon>
        <taxon>Bogoriellaceae</taxon>
        <taxon>Bogoriella</taxon>
    </lineage>
</organism>
<gene>
    <name evidence="1" type="ORF">EDD31_0455</name>
</gene>
<dbReference type="AlphaFoldDB" id="A0A3N2BA87"/>
<name>A0A3N2BA87_9MICO</name>
<evidence type="ECO:0000313" key="2">
    <source>
        <dbReference type="Proteomes" id="UP000280668"/>
    </source>
</evidence>
<dbReference type="EMBL" id="RKHK01000001">
    <property type="protein sequence ID" value="ROR72108.1"/>
    <property type="molecule type" value="Genomic_DNA"/>
</dbReference>
<dbReference type="NCBIfam" id="TIGR03089">
    <property type="entry name" value="TIGR03089 family protein"/>
    <property type="match status" value="1"/>
</dbReference>
<evidence type="ECO:0000313" key="1">
    <source>
        <dbReference type="EMBL" id="ROR72108.1"/>
    </source>
</evidence>
<dbReference type="InterPro" id="IPR017523">
    <property type="entry name" value="Rv3268"/>
</dbReference>
<dbReference type="Proteomes" id="UP000280668">
    <property type="component" value="Unassembled WGS sequence"/>
</dbReference>
<accession>A0A3N2BA87</accession>
<reference evidence="1 2" key="1">
    <citation type="submission" date="2018-11" db="EMBL/GenBank/DDBJ databases">
        <title>Sequencing the genomes of 1000 actinobacteria strains.</title>
        <authorList>
            <person name="Klenk H.-P."/>
        </authorList>
    </citation>
    <scope>NUCLEOTIDE SEQUENCE [LARGE SCALE GENOMIC DNA]</scope>
    <source>
        <strain evidence="1 2">DSM 11294</strain>
    </source>
</reference>
<dbReference type="RefSeq" id="WP_245990771.1">
    <property type="nucleotide sequence ID" value="NZ_RKHK01000001.1"/>
</dbReference>
<comment type="caution">
    <text evidence="1">The sequence shown here is derived from an EMBL/GenBank/DDBJ whole genome shotgun (WGS) entry which is preliminary data.</text>
</comment>
<protein>
    <submittedName>
        <fullName evidence="1">Uncharacterized protein (TIGR03089 family)</fullName>
    </submittedName>
</protein>
<keyword evidence="2" id="KW-1185">Reference proteome</keyword>
<proteinExistence type="predicted"/>
<sequence length="252" mass="26112">MTALMPHALLADLAGAGTTPRLTWYGTGGERVELSGRVLSNWVVKATNLLVEEADAQPEAIVGVHMPVHWRAAVWTLAAWTAGAAVSLIEDESADEAPPHASASQPTRLNALASWAPGRTRAADAAELILAVALPGLARSWDGGPDGSALPPGAIDAASEILGYGDELGYTLSPSADDAALDGVSFGGLAAWASSSAVTPGERRLIAPRDVHELLRDCVQVWCNGGSVVLLSPEVAADTERRSRIADDEKVG</sequence>